<keyword evidence="3" id="KW-1185">Reference proteome</keyword>
<gene>
    <name evidence="2" type="ORF">P7K49_027346</name>
</gene>
<comment type="caution">
    <text evidence="2">The sequence shown here is derived from an EMBL/GenBank/DDBJ whole genome shotgun (WGS) entry which is preliminary data.</text>
</comment>
<reference evidence="2 3" key="1">
    <citation type="submission" date="2023-05" db="EMBL/GenBank/DDBJ databases">
        <title>B98-5 Cell Line De Novo Hybrid Assembly: An Optical Mapping Approach.</title>
        <authorList>
            <person name="Kananen K."/>
            <person name="Auerbach J.A."/>
            <person name="Kautto E."/>
            <person name="Blachly J.S."/>
        </authorList>
    </citation>
    <scope>NUCLEOTIDE SEQUENCE [LARGE SCALE GENOMIC DNA]</scope>
    <source>
        <strain evidence="2">B95-8</strain>
        <tissue evidence="2">Cell line</tissue>
    </source>
</reference>
<evidence type="ECO:0000313" key="2">
    <source>
        <dbReference type="EMBL" id="KAK2093608.1"/>
    </source>
</evidence>
<feature type="compositionally biased region" description="Basic and acidic residues" evidence="1">
    <location>
        <begin position="38"/>
        <end position="48"/>
    </location>
</feature>
<proteinExistence type="predicted"/>
<evidence type="ECO:0000313" key="3">
    <source>
        <dbReference type="Proteomes" id="UP001266305"/>
    </source>
</evidence>
<feature type="region of interest" description="Disordered" evidence="1">
    <location>
        <begin position="27"/>
        <end position="59"/>
    </location>
</feature>
<organism evidence="2 3">
    <name type="scientific">Saguinus oedipus</name>
    <name type="common">Cotton-top tamarin</name>
    <name type="synonym">Oedipomidas oedipus</name>
    <dbReference type="NCBI Taxonomy" id="9490"/>
    <lineage>
        <taxon>Eukaryota</taxon>
        <taxon>Metazoa</taxon>
        <taxon>Chordata</taxon>
        <taxon>Craniata</taxon>
        <taxon>Vertebrata</taxon>
        <taxon>Euteleostomi</taxon>
        <taxon>Mammalia</taxon>
        <taxon>Eutheria</taxon>
        <taxon>Euarchontoglires</taxon>
        <taxon>Primates</taxon>
        <taxon>Haplorrhini</taxon>
        <taxon>Platyrrhini</taxon>
        <taxon>Cebidae</taxon>
        <taxon>Callitrichinae</taxon>
        <taxon>Saguinus</taxon>
    </lineage>
</organism>
<feature type="region of interest" description="Disordered" evidence="1">
    <location>
        <begin position="72"/>
        <end position="104"/>
    </location>
</feature>
<evidence type="ECO:0000256" key="1">
    <source>
        <dbReference type="SAM" id="MobiDB-lite"/>
    </source>
</evidence>
<dbReference type="EMBL" id="JASSZA010000014">
    <property type="protein sequence ID" value="KAK2093608.1"/>
    <property type="molecule type" value="Genomic_DNA"/>
</dbReference>
<accession>A0ABQ9UAE6</accession>
<protein>
    <submittedName>
        <fullName evidence="2">Uncharacterized protein</fullName>
    </submittedName>
</protein>
<name>A0ABQ9UAE6_SAGOE</name>
<dbReference type="Proteomes" id="UP001266305">
    <property type="component" value="Unassembled WGS sequence"/>
</dbReference>
<sequence>MLMPTIPATRGLKRRLGEACLVRVAMTRQSPDSGPSFELKESGPDLERPTAGSASSSVEALLKEESHAVCKPLHTQKPREAAFATSAGPDGGDSRRRAGRTNGR</sequence>